<dbReference type="Gene3D" id="1.20.1070.10">
    <property type="entry name" value="Rhodopsin 7-helix transmembrane proteins"/>
    <property type="match status" value="1"/>
</dbReference>
<feature type="transmembrane region" description="Helical" evidence="5">
    <location>
        <begin position="52"/>
        <end position="76"/>
    </location>
</feature>
<feature type="transmembrane region" description="Helical" evidence="5">
    <location>
        <begin position="138"/>
        <end position="156"/>
    </location>
</feature>
<evidence type="ECO:0000256" key="5">
    <source>
        <dbReference type="SAM" id="Phobius"/>
    </source>
</evidence>
<accession>A0AAD3H6Y4</accession>
<dbReference type="Proteomes" id="UP001054902">
    <property type="component" value="Unassembled WGS sequence"/>
</dbReference>
<reference evidence="6 7" key="1">
    <citation type="journal article" date="2021" name="Sci. Rep.">
        <title>The genome of the diatom Chaetoceros tenuissimus carries an ancient integrated fragment of an extant virus.</title>
        <authorList>
            <person name="Hongo Y."/>
            <person name="Kimura K."/>
            <person name="Takaki Y."/>
            <person name="Yoshida Y."/>
            <person name="Baba S."/>
            <person name="Kobayashi G."/>
            <person name="Nagasaki K."/>
            <person name="Hano T."/>
            <person name="Tomaru Y."/>
        </authorList>
    </citation>
    <scope>NUCLEOTIDE SEQUENCE [LARGE SCALE GENOMIC DNA]</scope>
    <source>
        <strain evidence="6 7">NIES-3715</strain>
    </source>
</reference>
<feature type="transmembrane region" description="Helical" evidence="5">
    <location>
        <begin position="203"/>
        <end position="225"/>
    </location>
</feature>
<dbReference type="SUPFAM" id="SSF81321">
    <property type="entry name" value="Family A G protein-coupled receptor-like"/>
    <property type="match status" value="1"/>
</dbReference>
<keyword evidence="7" id="KW-1185">Reference proteome</keyword>
<feature type="transmembrane region" description="Helical" evidence="5">
    <location>
        <begin position="96"/>
        <end position="118"/>
    </location>
</feature>
<evidence type="ECO:0000256" key="2">
    <source>
        <dbReference type="ARBA" id="ARBA00022692"/>
    </source>
</evidence>
<evidence type="ECO:0000313" key="7">
    <source>
        <dbReference type="Proteomes" id="UP001054902"/>
    </source>
</evidence>
<comment type="subcellular location">
    <subcellularLocation>
        <location evidence="1">Membrane</location>
        <topology evidence="1">Multi-pass membrane protein</topology>
    </subcellularLocation>
</comment>
<comment type="caution">
    <text evidence="6">The sequence shown here is derived from an EMBL/GenBank/DDBJ whole genome shotgun (WGS) entry which is preliminary data.</text>
</comment>
<keyword evidence="2 5" id="KW-0812">Transmembrane</keyword>
<feature type="transmembrane region" description="Helical" evidence="5">
    <location>
        <begin position="300"/>
        <end position="321"/>
    </location>
</feature>
<name>A0AAD3H6Y4_9STRA</name>
<dbReference type="GO" id="GO:0005886">
    <property type="term" value="C:plasma membrane"/>
    <property type="evidence" value="ECO:0007669"/>
    <property type="project" value="TreeGrafter"/>
</dbReference>
<evidence type="ECO:0000256" key="3">
    <source>
        <dbReference type="ARBA" id="ARBA00022989"/>
    </source>
</evidence>
<dbReference type="GO" id="GO:0004930">
    <property type="term" value="F:G protein-coupled receptor activity"/>
    <property type="evidence" value="ECO:0007669"/>
    <property type="project" value="TreeGrafter"/>
</dbReference>
<sequence>MSSLRDSQIIRLTTASISCFASTFMALMIYFGEDSRPGRNGSRSLVGLQLPYTRIIFGLAISDIIQSLGILISPFAAPSDTPEAIFARGNTRSCEFAGFLLSGAVAVPMYTVLLMFYFFCRVRWKLSKIEFAKRYEKYGHGFIILWTLIGALFSTINGDINASRYGSLCVMHPYPIGCDKDPDIYGECTRGEHSIRNAAILQYGPVCISFILLVAMLIILIWTVFREERILHIQHLTALRRRNHREGNVVPQQLEQNGSYPLTRETCIQACLYISAFLLCYIFILINVISIFVLGDHPRWTFHAISLFWPSGGLFNILIYIRPKVMKLKVAHPHLGYCARVLLVFLFGGEAPAQRYLSRRNRRMSSQDIPDQAAQAAAINDFDNLFLQL</sequence>
<feature type="transmembrane region" description="Helical" evidence="5">
    <location>
        <begin position="270"/>
        <end position="294"/>
    </location>
</feature>
<keyword evidence="3 5" id="KW-1133">Transmembrane helix</keyword>
<dbReference type="PANTHER" id="PTHR23112">
    <property type="entry name" value="G PROTEIN-COUPLED RECEPTOR 157-RELATED"/>
    <property type="match status" value="1"/>
</dbReference>
<gene>
    <name evidence="6" type="ORF">CTEN210_09368</name>
</gene>
<evidence type="ECO:0000256" key="4">
    <source>
        <dbReference type="ARBA" id="ARBA00023136"/>
    </source>
</evidence>
<dbReference type="GO" id="GO:0007189">
    <property type="term" value="P:adenylate cyclase-activating G protein-coupled receptor signaling pathway"/>
    <property type="evidence" value="ECO:0007669"/>
    <property type="project" value="TreeGrafter"/>
</dbReference>
<evidence type="ECO:0000313" key="6">
    <source>
        <dbReference type="EMBL" id="GFH52892.1"/>
    </source>
</evidence>
<evidence type="ECO:0008006" key="8">
    <source>
        <dbReference type="Google" id="ProtNLM"/>
    </source>
</evidence>
<dbReference type="PANTHER" id="PTHR23112:SF0">
    <property type="entry name" value="TRANSMEMBRANE PROTEIN 116"/>
    <property type="match status" value="1"/>
</dbReference>
<dbReference type="AlphaFoldDB" id="A0AAD3H6Y4"/>
<keyword evidence="4 5" id="KW-0472">Membrane</keyword>
<proteinExistence type="predicted"/>
<evidence type="ECO:0000256" key="1">
    <source>
        <dbReference type="ARBA" id="ARBA00004141"/>
    </source>
</evidence>
<protein>
    <recommendedName>
        <fullName evidence="8">G-protein coupled receptors family 1 profile domain-containing protein</fullName>
    </recommendedName>
</protein>
<dbReference type="EMBL" id="BLLK01000046">
    <property type="protein sequence ID" value="GFH52892.1"/>
    <property type="molecule type" value="Genomic_DNA"/>
</dbReference>
<feature type="transmembrane region" description="Helical" evidence="5">
    <location>
        <begin position="12"/>
        <end position="31"/>
    </location>
</feature>
<organism evidence="6 7">
    <name type="scientific">Chaetoceros tenuissimus</name>
    <dbReference type="NCBI Taxonomy" id="426638"/>
    <lineage>
        <taxon>Eukaryota</taxon>
        <taxon>Sar</taxon>
        <taxon>Stramenopiles</taxon>
        <taxon>Ochrophyta</taxon>
        <taxon>Bacillariophyta</taxon>
        <taxon>Coscinodiscophyceae</taxon>
        <taxon>Chaetocerotophycidae</taxon>
        <taxon>Chaetocerotales</taxon>
        <taxon>Chaetocerotaceae</taxon>
        <taxon>Chaetoceros</taxon>
    </lineage>
</organism>